<comment type="caution">
    <text evidence="2">The sequence shown here is derived from an EMBL/GenBank/DDBJ whole genome shotgun (WGS) entry which is preliminary data.</text>
</comment>
<keyword evidence="1" id="KW-0472">Membrane</keyword>
<evidence type="ECO:0000313" key="3">
    <source>
        <dbReference type="Proteomes" id="UP000580250"/>
    </source>
</evidence>
<keyword evidence="1" id="KW-0812">Transmembrane</keyword>
<gene>
    <name evidence="2" type="ORF">MENT_LOCUS25473</name>
</gene>
<organism evidence="2 3">
    <name type="scientific">Meloidogyne enterolobii</name>
    <name type="common">Root-knot nematode worm</name>
    <name type="synonym">Meloidogyne mayaguensis</name>
    <dbReference type="NCBI Taxonomy" id="390850"/>
    <lineage>
        <taxon>Eukaryota</taxon>
        <taxon>Metazoa</taxon>
        <taxon>Ecdysozoa</taxon>
        <taxon>Nematoda</taxon>
        <taxon>Chromadorea</taxon>
        <taxon>Rhabditida</taxon>
        <taxon>Tylenchina</taxon>
        <taxon>Tylenchomorpha</taxon>
        <taxon>Tylenchoidea</taxon>
        <taxon>Meloidogynidae</taxon>
        <taxon>Meloidogyninae</taxon>
        <taxon>Meloidogyne</taxon>
    </lineage>
</organism>
<name>A0A6V7VI02_MELEN</name>
<evidence type="ECO:0000313" key="2">
    <source>
        <dbReference type="EMBL" id="CAD2173841.1"/>
    </source>
</evidence>
<reference evidence="2 3" key="1">
    <citation type="submission" date="2020-08" db="EMBL/GenBank/DDBJ databases">
        <authorList>
            <person name="Koutsovoulos G."/>
            <person name="Danchin GJ E."/>
        </authorList>
    </citation>
    <scope>NUCLEOTIDE SEQUENCE [LARGE SCALE GENOMIC DNA]</scope>
</reference>
<protein>
    <submittedName>
        <fullName evidence="2">Uncharacterized protein</fullName>
    </submittedName>
</protein>
<sequence>MECREDAQPSGATNNTARLLWNVLAWAIPFGVFGGLQYKRNLNPIGKLKGLIKSSGLPRHRY</sequence>
<dbReference type="AlphaFoldDB" id="A0A6V7VI02"/>
<dbReference type="EMBL" id="CAJEWN010000224">
    <property type="protein sequence ID" value="CAD2173841.1"/>
    <property type="molecule type" value="Genomic_DNA"/>
</dbReference>
<keyword evidence="1" id="KW-1133">Transmembrane helix</keyword>
<proteinExistence type="predicted"/>
<accession>A0A6V7VI02</accession>
<evidence type="ECO:0000256" key="1">
    <source>
        <dbReference type="SAM" id="Phobius"/>
    </source>
</evidence>
<dbReference type="Proteomes" id="UP000580250">
    <property type="component" value="Unassembled WGS sequence"/>
</dbReference>
<feature type="transmembrane region" description="Helical" evidence="1">
    <location>
        <begin position="19"/>
        <end position="38"/>
    </location>
</feature>